<reference evidence="2 3" key="1">
    <citation type="submission" date="2018-09" db="EMBL/GenBank/DDBJ databases">
        <title>Whole genome based analysis of evolution and adaptive divergence in Indian and Brazilian strains of Azospirillum brasilense.</title>
        <authorList>
            <person name="Singh C."/>
            <person name="Tripathi A.K."/>
        </authorList>
    </citation>
    <scope>NUCLEOTIDE SEQUENCE [LARGE SCALE GENOMIC DNA]</scope>
    <source>
        <strain evidence="2 3">MTCC4036</strain>
    </source>
</reference>
<gene>
    <name evidence="2" type="ORF">D3867_00185</name>
</gene>
<evidence type="ECO:0000259" key="1">
    <source>
        <dbReference type="Pfam" id="PF13610"/>
    </source>
</evidence>
<proteinExistence type="predicted"/>
<dbReference type="InterPro" id="IPR032874">
    <property type="entry name" value="DDE_dom"/>
</dbReference>
<protein>
    <submittedName>
        <fullName evidence="2">DDE domain-containing protein</fullName>
    </submittedName>
</protein>
<evidence type="ECO:0000313" key="3">
    <source>
        <dbReference type="Proteomes" id="UP000298596"/>
    </source>
</evidence>
<organism evidence="2 3">
    <name type="scientific">Azospirillum brasilense</name>
    <dbReference type="NCBI Taxonomy" id="192"/>
    <lineage>
        <taxon>Bacteria</taxon>
        <taxon>Pseudomonadati</taxon>
        <taxon>Pseudomonadota</taxon>
        <taxon>Alphaproteobacteria</taxon>
        <taxon>Rhodospirillales</taxon>
        <taxon>Azospirillaceae</taxon>
        <taxon>Azospirillum</taxon>
    </lineage>
</organism>
<evidence type="ECO:0000313" key="2">
    <source>
        <dbReference type="EMBL" id="QCO00625.1"/>
    </source>
</evidence>
<feature type="domain" description="DDE" evidence="1">
    <location>
        <begin position="1"/>
        <end position="65"/>
    </location>
</feature>
<sequence length="74" mass="8572">MYLYHAVDAHGQTIDFLLIAKRDTAAARRFFHKALKEAHTVNPLTVTVDKNYTYPNAAKTMKKAGEFWRFTKLQ</sequence>
<dbReference type="EMBL" id="CP032330">
    <property type="protein sequence ID" value="QCO00625.1"/>
    <property type="molecule type" value="Genomic_DNA"/>
</dbReference>
<name>A0A4D8PTC3_AZOBR</name>
<dbReference type="AlphaFoldDB" id="A0A4D8PTC3"/>
<accession>A0A4D8PTC3</accession>
<dbReference type="Pfam" id="PF13610">
    <property type="entry name" value="DDE_Tnp_IS240"/>
    <property type="match status" value="1"/>
</dbReference>
<dbReference type="Proteomes" id="UP000298596">
    <property type="component" value="Chromosome"/>
</dbReference>